<dbReference type="PROSITE" id="PS00050">
    <property type="entry name" value="RIBOSOMAL_L23"/>
    <property type="match status" value="1"/>
</dbReference>
<dbReference type="InterPro" id="IPR001014">
    <property type="entry name" value="Ribosomal_uL23_CS"/>
</dbReference>
<dbReference type="Gene3D" id="3.30.70.330">
    <property type="match status" value="1"/>
</dbReference>
<keyword evidence="4 6" id="KW-0689">Ribosomal protein</keyword>
<evidence type="ECO:0000256" key="4">
    <source>
        <dbReference type="ARBA" id="ARBA00022980"/>
    </source>
</evidence>
<accession>A0A2S6NM97</accession>
<comment type="caution">
    <text evidence="8">The sequence shown here is derived from an EMBL/GenBank/DDBJ whole genome shotgun (WGS) entry which is preliminary data.</text>
</comment>
<dbReference type="GO" id="GO:0006412">
    <property type="term" value="P:translation"/>
    <property type="evidence" value="ECO:0007669"/>
    <property type="project" value="UniProtKB-UniRule"/>
</dbReference>
<proteinExistence type="inferred from homology"/>
<evidence type="ECO:0000313" key="8">
    <source>
        <dbReference type="EMBL" id="PPQ36897.1"/>
    </source>
</evidence>
<dbReference type="FunFam" id="3.30.70.330:FF:000001">
    <property type="entry name" value="50S ribosomal protein L23"/>
    <property type="match status" value="1"/>
</dbReference>
<evidence type="ECO:0000256" key="7">
    <source>
        <dbReference type="RuleBase" id="RU003934"/>
    </source>
</evidence>
<dbReference type="NCBIfam" id="NF004363">
    <property type="entry name" value="PRK05738.2-4"/>
    <property type="match status" value="1"/>
</dbReference>
<dbReference type="InterPro" id="IPR013025">
    <property type="entry name" value="Ribosomal_uL23-like"/>
</dbReference>
<dbReference type="HAMAP" id="MF_01369_B">
    <property type="entry name" value="Ribosomal_uL23_B"/>
    <property type="match status" value="1"/>
</dbReference>
<comment type="function">
    <text evidence="6">One of the early assembly proteins it binds 23S rRNA. One of the proteins that surrounds the polypeptide exit tunnel on the outside of the ribosome. Forms the main docking site for trigger factor binding to the ribosome.</text>
</comment>
<dbReference type="InterPro" id="IPR012678">
    <property type="entry name" value="Ribosomal_uL23/eL15/eS24_sf"/>
</dbReference>
<gene>
    <name evidence="6" type="primary">rplW</name>
    <name evidence="8" type="ORF">CCS01_04260</name>
</gene>
<evidence type="ECO:0000256" key="1">
    <source>
        <dbReference type="ARBA" id="ARBA00006700"/>
    </source>
</evidence>
<dbReference type="Pfam" id="PF00276">
    <property type="entry name" value="Ribosomal_L23"/>
    <property type="match status" value="1"/>
</dbReference>
<reference evidence="8 9" key="1">
    <citation type="journal article" date="2018" name="Arch. Microbiol.">
        <title>New insights into the metabolic potential of the phototrophic purple bacterium Rhodopila globiformis DSM 161(T) from its draft genome sequence and evidence for a vanadium-dependent nitrogenase.</title>
        <authorList>
            <person name="Imhoff J.F."/>
            <person name="Rahn T."/>
            <person name="Kunzel S."/>
            <person name="Neulinger S.C."/>
        </authorList>
    </citation>
    <scope>NUCLEOTIDE SEQUENCE [LARGE SCALE GENOMIC DNA]</scope>
    <source>
        <strain evidence="8 9">DSM 161</strain>
    </source>
</reference>
<evidence type="ECO:0000256" key="2">
    <source>
        <dbReference type="ARBA" id="ARBA00022730"/>
    </source>
</evidence>
<dbReference type="Proteomes" id="UP000239724">
    <property type="component" value="Unassembled WGS sequence"/>
</dbReference>
<comment type="subunit">
    <text evidence="6">Part of the 50S ribosomal subunit. Contacts protein L29, and trigger factor when it is bound to the ribosome.</text>
</comment>
<dbReference type="EMBL" id="NHRY01000053">
    <property type="protein sequence ID" value="PPQ36897.1"/>
    <property type="molecule type" value="Genomic_DNA"/>
</dbReference>
<evidence type="ECO:0000313" key="9">
    <source>
        <dbReference type="Proteomes" id="UP000239724"/>
    </source>
</evidence>
<dbReference type="GO" id="GO:0019843">
    <property type="term" value="F:rRNA binding"/>
    <property type="evidence" value="ECO:0007669"/>
    <property type="project" value="UniProtKB-UniRule"/>
</dbReference>
<protein>
    <recommendedName>
        <fullName evidence="6">Large ribosomal subunit protein uL23</fullName>
    </recommendedName>
</protein>
<keyword evidence="5 6" id="KW-0687">Ribonucleoprotein</keyword>
<evidence type="ECO:0000256" key="5">
    <source>
        <dbReference type="ARBA" id="ARBA00023274"/>
    </source>
</evidence>
<dbReference type="NCBIfam" id="NF004359">
    <property type="entry name" value="PRK05738.1-3"/>
    <property type="match status" value="1"/>
</dbReference>
<dbReference type="NCBIfam" id="NF004360">
    <property type="entry name" value="PRK05738.1-5"/>
    <property type="match status" value="1"/>
</dbReference>
<keyword evidence="9" id="KW-1185">Reference proteome</keyword>
<dbReference type="InterPro" id="IPR012677">
    <property type="entry name" value="Nucleotide-bd_a/b_plait_sf"/>
</dbReference>
<dbReference type="GO" id="GO:0003735">
    <property type="term" value="F:structural constituent of ribosome"/>
    <property type="evidence" value="ECO:0007669"/>
    <property type="project" value="InterPro"/>
</dbReference>
<dbReference type="PANTHER" id="PTHR11620">
    <property type="entry name" value="60S RIBOSOMAL PROTEIN L23A"/>
    <property type="match status" value="1"/>
</dbReference>
<dbReference type="AlphaFoldDB" id="A0A2S6NM97"/>
<sequence length="106" mass="11519">MTAALKKPLSREAMYTIIRSPLITEKMTLLSEQNQFGFKVSLDATKPQIAAAIEGLFNVKVVKVNTLVVKGKTKRFKGRPGVRSDVKKAIVTLAPGQSIDFTTGLA</sequence>
<name>A0A2S6NM97_RHOGL</name>
<organism evidence="8 9">
    <name type="scientific">Rhodopila globiformis</name>
    <name type="common">Rhodopseudomonas globiformis</name>
    <dbReference type="NCBI Taxonomy" id="1071"/>
    <lineage>
        <taxon>Bacteria</taxon>
        <taxon>Pseudomonadati</taxon>
        <taxon>Pseudomonadota</taxon>
        <taxon>Alphaproteobacteria</taxon>
        <taxon>Acetobacterales</taxon>
        <taxon>Acetobacteraceae</taxon>
        <taxon>Rhodopila</taxon>
    </lineage>
</organism>
<evidence type="ECO:0000256" key="6">
    <source>
        <dbReference type="HAMAP-Rule" id="MF_01369"/>
    </source>
</evidence>
<keyword evidence="2 6" id="KW-0699">rRNA-binding</keyword>
<dbReference type="GO" id="GO:1990904">
    <property type="term" value="C:ribonucleoprotein complex"/>
    <property type="evidence" value="ECO:0007669"/>
    <property type="project" value="UniProtKB-KW"/>
</dbReference>
<dbReference type="OrthoDB" id="9793353at2"/>
<dbReference type="SUPFAM" id="SSF54189">
    <property type="entry name" value="Ribosomal proteins S24e, L23 and L15e"/>
    <property type="match status" value="1"/>
</dbReference>
<evidence type="ECO:0000256" key="3">
    <source>
        <dbReference type="ARBA" id="ARBA00022884"/>
    </source>
</evidence>
<keyword evidence="3 6" id="KW-0694">RNA-binding</keyword>
<comment type="similarity">
    <text evidence="1 6 7">Belongs to the universal ribosomal protein uL23 family.</text>
</comment>
<dbReference type="GO" id="GO:0005840">
    <property type="term" value="C:ribosome"/>
    <property type="evidence" value="ECO:0007669"/>
    <property type="project" value="UniProtKB-KW"/>
</dbReference>